<dbReference type="SMART" id="SM00020">
    <property type="entry name" value="Tryp_SPc"/>
    <property type="match status" value="1"/>
</dbReference>
<sequence>MLPLLSLSYALFLVANAAPHHTPPSSPSPPTAPRIVGGKRELHPSVFMWQAVFLHSGSIICGGTLISHNKLLTAAHCNIRNTTASAKSVVRIGGANLHDGKSYPIVATFRHNNFSRGARNEPVNDLMVVEFHNTDRTLARWAPRLNRDPSLPAPNQTITASGYGRLGETAQLPGHLRSVHVPLVPPDQCIRSYGTAVNPASHICAGSDMFDSCKGDSGGPLWTRAPSNESDVMLFGVVSFGYGCATKGTPGVYTRVSAYVAWIDKLVSRADSPFRHPNTINNWPLIWAVCAGVAALAVVACAVSFMFRARAFKHSQHSEQF</sequence>
<proteinExistence type="predicted"/>
<keyword evidence="6" id="KW-0472">Membrane</keyword>
<evidence type="ECO:0000256" key="3">
    <source>
        <dbReference type="ARBA" id="ARBA00022670"/>
    </source>
</evidence>
<dbReference type="Pfam" id="PF00089">
    <property type="entry name" value="Trypsin"/>
    <property type="match status" value="1"/>
</dbReference>
<keyword evidence="3" id="KW-0645">Protease</keyword>
<reference evidence="9 10" key="1">
    <citation type="journal article" date="2018" name="Mol. Biol. Evol.">
        <title>Analysis of the draft genome of the red seaweed Gracilariopsis chorda provides insights into genome size evolution in Rhodophyta.</title>
        <authorList>
            <person name="Lee J."/>
            <person name="Yang E.C."/>
            <person name="Graf L."/>
            <person name="Yang J.H."/>
            <person name="Qiu H."/>
            <person name="Zel Zion U."/>
            <person name="Chan C.X."/>
            <person name="Stephens T.G."/>
            <person name="Weber A.P.M."/>
            <person name="Boo G.H."/>
            <person name="Boo S.M."/>
            <person name="Kim K.M."/>
            <person name="Shin Y."/>
            <person name="Jung M."/>
            <person name="Lee S.J."/>
            <person name="Yim H.S."/>
            <person name="Lee J.H."/>
            <person name="Bhattacharya D."/>
            <person name="Yoon H.S."/>
        </authorList>
    </citation>
    <scope>NUCLEOTIDE SEQUENCE [LARGE SCALE GENOMIC DNA]</scope>
    <source>
        <strain evidence="9 10">SKKU-2015</strain>
        <tissue evidence="9">Whole body</tissue>
    </source>
</reference>
<organism evidence="9 10">
    <name type="scientific">Gracilariopsis chorda</name>
    <dbReference type="NCBI Taxonomy" id="448386"/>
    <lineage>
        <taxon>Eukaryota</taxon>
        <taxon>Rhodophyta</taxon>
        <taxon>Florideophyceae</taxon>
        <taxon>Rhodymeniophycidae</taxon>
        <taxon>Gracilariales</taxon>
        <taxon>Gracilariaceae</taxon>
        <taxon>Gracilariopsis</taxon>
    </lineage>
</organism>
<dbReference type="CDD" id="cd00190">
    <property type="entry name" value="Tryp_SPc"/>
    <property type="match status" value="1"/>
</dbReference>
<evidence type="ECO:0000256" key="4">
    <source>
        <dbReference type="ARBA" id="ARBA00022801"/>
    </source>
</evidence>
<dbReference type="PROSITE" id="PS50240">
    <property type="entry name" value="TRYPSIN_DOM"/>
    <property type="match status" value="1"/>
</dbReference>
<dbReference type="InterPro" id="IPR043504">
    <property type="entry name" value="Peptidase_S1_PA_chymotrypsin"/>
</dbReference>
<name>A0A2V3J264_9FLOR</name>
<feature type="chain" id="PRO_5015960303" evidence="7">
    <location>
        <begin position="18"/>
        <end position="321"/>
    </location>
</feature>
<protein>
    <submittedName>
        <fullName evidence="9">Clotting factor B</fullName>
    </submittedName>
</protein>
<dbReference type="SUPFAM" id="SSF50494">
    <property type="entry name" value="Trypsin-like serine proteases"/>
    <property type="match status" value="1"/>
</dbReference>
<dbReference type="InterPro" id="IPR050127">
    <property type="entry name" value="Serine_Proteases_S1"/>
</dbReference>
<dbReference type="PANTHER" id="PTHR24264:SF65">
    <property type="entry name" value="SRCR DOMAIN-CONTAINING PROTEIN"/>
    <property type="match status" value="1"/>
</dbReference>
<evidence type="ECO:0000313" key="9">
    <source>
        <dbReference type="EMBL" id="PXF48465.1"/>
    </source>
</evidence>
<comment type="subcellular location">
    <subcellularLocation>
        <location evidence="1">Secreted</location>
    </subcellularLocation>
</comment>
<evidence type="ECO:0000256" key="1">
    <source>
        <dbReference type="ARBA" id="ARBA00004613"/>
    </source>
</evidence>
<dbReference type="Gene3D" id="2.40.10.10">
    <property type="entry name" value="Trypsin-like serine proteases"/>
    <property type="match status" value="1"/>
</dbReference>
<dbReference type="Proteomes" id="UP000247409">
    <property type="component" value="Unassembled WGS sequence"/>
</dbReference>
<dbReference type="GO" id="GO:0005615">
    <property type="term" value="C:extracellular space"/>
    <property type="evidence" value="ECO:0007669"/>
    <property type="project" value="TreeGrafter"/>
</dbReference>
<keyword evidence="7" id="KW-0732">Signal</keyword>
<evidence type="ECO:0000313" key="10">
    <source>
        <dbReference type="Proteomes" id="UP000247409"/>
    </source>
</evidence>
<dbReference type="InterPro" id="IPR001254">
    <property type="entry name" value="Trypsin_dom"/>
</dbReference>
<keyword evidence="6" id="KW-1133">Transmembrane helix</keyword>
<keyword evidence="5" id="KW-1015">Disulfide bond</keyword>
<dbReference type="AlphaFoldDB" id="A0A2V3J264"/>
<accession>A0A2V3J264</accession>
<comment type="caution">
    <text evidence="9">The sequence shown here is derived from an EMBL/GenBank/DDBJ whole genome shotgun (WGS) entry which is preliminary data.</text>
</comment>
<dbReference type="InterPro" id="IPR009003">
    <property type="entry name" value="Peptidase_S1_PA"/>
</dbReference>
<dbReference type="PROSITE" id="PS00134">
    <property type="entry name" value="TRYPSIN_HIS"/>
    <property type="match status" value="1"/>
</dbReference>
<dbReference type="EMBL" id="NBIV01000013">
    <property type="protein sequence ID" value="PXF48465.1"/>
    <property type="molecule type" value="Genomic_DNA"/>
</dbReference>
<evidence type="ECO:0000256" key="6">
    <source>
        <dbReference type="SAM" id="Phobius"/>
    </source>
</evidence>
<feature type="transmembrane region" description="Helical" evidence="6">
    <location>
        <begin position="285"/>
        <end position="307"/>
    </location>
</feature>
<keyword evidence="2" id="KW-0964">Secreted</keyword>
<keyword evidence="10" id="KW-1185">Reference proteome</keyword>
<dbReference type="FunFam" id="2.40.10.10:FF:000002">
    <property type="entry name" value="Transmembrane protease serine"/>
    <property type="match status" value="1"/>
</dbReference>
<dbReference type="InterPro" id="IPR018114">
    <property type="entry name" value="TRYPSIN_HIS"/>
</dbReference>
<evidence type="ECO:0000256" key="2">
    <source>
        <dbReference type="ARBA" id="ARBA00022525"/>
    </source>
</evidence>
<feature type="signal peptide" evidence="7">
    <location>
        <begin position="1"/>
        <end position="17"/>
    </location>
</feature>
<evidence type="ECO:0000256" key="5">
    <source>
        <dbReference type="ARBA" id="ARBA00023157"/>
    </source>
</evidence>
<gene>
    <name evidence="9" type="ORF">BWQ96_01634</name>
</gene>
<evidence type="ECO:0000259" key="8">
    <source>
        <dbReference type="PROSITE" id="PS50240"/>
    </source>
</evidence>
<dbReference type="OrthoDB" id="6056at2759"/>
<dbReference type="GO" id="GO:0006508">
    <property type="term" value="P:proteolysis"/>
    <property type="evidence" value="ECO:0007669"/>
    <property type="project" value="UniProtKB-KW"/>
</dbReference>
<evidence type="ECO:0000256" key="7">
    <source>
        <dbReference type="SAM" id="SignalP"/>
    </source>
</evidence>
<dbReference type="PRINTS" id="PR00722">
    <property type="entry name" value="CHYMOTRYPSIN"/>
</dbReference>
<dbReference type="PANTHER" id="PTHR24264">
    <property type="entry name" value="TRYPSIN-RELATED"/>
    <property type="match status" value="1"/>
</dbReference>
<feature type="domain" description="Peptidase S1" evidence="8">
    <location>
        <begin position="35"/>
        <end position="268"/>
    </location>
</feature>
<dbReference type="InterPro" id="IPR001314">
    <property type="entry name" value="Peptidase_S1A"/>
</dbReference>
<keyword evidence="4" id="KW-0378">Hydrolase</keyword>
<dbReference type="GO" id="GO:0004252">
    <property type="term" value="F:serine-type endopeptidase activity"/>
    <property type="evidence" value="ECO:0007669"/>
    <property type="project" value="InterPro"/>
</dbReference>
<keyword evidence="6" id="KW-0812">Transmembrane</keyword>